<dbReference type="PANTHER" id="PTHR33365:SF11">
    <property type="entry name" value="TAT PATHWAY SIGNAL SEQUENCE"/>
    <property type="match status" value="1"/>
</dbReference>
<proteinExistence type="inferred from homology"/>
<dbReference type="Proteomes" id="UP001221757">
    <property type="component" value="Unassembled WGS sequence"/>
</dbReference>
<comment type="pathway">
    <text evidence="1">Mycotoxin biosynthesis.</text>
</comment>
<accession>A0AAD7G3F3</accession>
<dbReference type="EMBL" id="JARKIE010000243">
    <property type="protein sequence ID" value="KAJ7662325.1"/>
    <property type="molecule type" value="Genomic_DNA"/>
</dbReference>
<reference evidence="4" key="1">
    <citation type="submission" date="2023-03" db="EMBL/GenBank/DDBJ databases">
        <title>Massive genome expansion in bonnet fungi (Mycena s.s.) driven by repeated elements and novel gene families across ecological guilds.</title>
        <authorList>
            <consortium name="Lawrence Berkeley National Laboratory"/>
            <person name="Harder C.B."/>
            <person name="Miyauchi S."/>
            <person name="Viragh M."/>
            <person name="Kuo A."/>
            <person name="Thoen E."/>
            <person name="Andreopoulos B."/>
            <person name="Lu D."/>
            <person name="Skrede I."/>
            <person name="Drula E."/>
            <person name="Henrissat B."/>
            <person name="Morin E."/>
            <person name="Kohler A."/>
            <person name="Barry K."/>
            <person name="LaButti K."/>
            <person name="Morin E."/>
            <person name="Salamov A."/>
            <person name="Lipzen A."/>
            <person name="Mereny Z."/>
            <person name="Hegedus B."/>
            <person name="Baldrian P."/>
            <person name="Stursova M."/>
            <person name="Weitz H."/>
            <person name="Taylor A."/>
            <person name="Grigoriev I.V."/>
            <person name="Nagy L.G."/>
            <person name="Martin F."/>
            <person name="Kauserud H."/>
        </authorList>
    </citation>
    <scope>NUCLEOTIDE SEQUENCE</scope>
    <source>
        <strain evidence="4">CBHHK067</strain>
    </source>
</reference>
<keyword evidence="2" id="KW-0560">Oxidoreductase</keyword>
<dbReference type="Pfam" id="PF11807">
    <property type="entry name" value="UstYa"/>
    <property type="match status" value="1"/>
</dbReference>
<comment type="caution">
    <text evidence="4">The sequence shown here is derived from an EMBL/GenBank/DDBJ whole genome shotgun (WGS) entry which is preliminary data.</text>
</comment>
<sequence length="196" mass="21972">MPSQSRVMSVAIILTCLAALVNVYLLATRNVAAPLAATYSYVGDDYPELWPVSLLQEVAMTVEETWSYPIHGDDAQELWATTSSKGFGYVRLGPEHRAFAVAMFHQLHCVRLLRAALDGRYDAVSRGHMHHCLNYIRQMILCSPNLTLEPPDVLSRDFEIGRIGATHVCSDWSAMYRDAAENWAEWFNIVNGTSHS</sequence>
<organism evidence="4 5">
    <name type="scientific">Mycena rosella</name>
    <name type="common">Pink bonnet</name>
    <name type="synonym">Agaricus rosellus</name>
    <dbReference type="NCBI Taxonomy" id="1033263"/>
    <lineage>
        <taxon>Eukaryota</taxon>
        <taxon>Fungi</taxon>
        <taxon>Dikarya</taxon>
        <taxon>Basidiomycota</taxon>
        <taxon>Agaricomycotina</taxon>
        <taxon>Agaricomycetes</taxon>
        <taxon>Agaricomycetidae</taxon>
        <taxon>Agaricales</taxon>
        <taxon>Marasmiineae</taxon>
        <taxon>Mycenaceae</taxon>
        <taxon>Mycena</taxon>
    </lineage>
</organism>
<gene>
    <name evidence="4" type="ORF">B0H17DRAFT_1020178</name>
</gene>
<evidence type="ECO:0000256" key="2">
    <source>
        <dbReference type="ARBA" id="ARBA00023002"/>
    </source>
</evidence>
<evidence type="ECO:0000313" key="4">
    <source>
        <dbReference type="EMBL" id="KAJ7662325.1"/>
    </source>
</evidence>
<dbReference type="InterPro" id="IPR021765">
    <property type="entry name" value="UstYa-like"/>
</dbReference>
<evidence type="ECO:0000256" key="3">
    <source>
        <dbReference type="ARBA" id="ARBA00035112"/>
    </source>
</evidence>
<keyword evidence="5" id="KW-1185">Reference proteome</keyword>
<evidence type="ECO:0008006" key="6">
    <source>
        <dbReference type="Google" id="ProtNLM"/>
    </source>
</evidence>
<comment type="similarity">
    <text evidence="3">Belongs to the ustYa family.</text>
</comment>
<dbReference type="PANTHER" id="PTHR33365">
    <property type="entry name" value="YALI0B05434P"/>
    <property type="match status" value="1"/>
</dbReference>
<protein>
    <recommendedName>
        <fullName evidence="6">Oxidase ustYa</fullName>
    </recommendedName>
</protein>
<name>A0AAD7G3F3_MYCRO</name>
<evidence type="ECO:0000313" key="5">
    <source>
        <dbReference type="Proteomes" id="UP001221757"/>
    </source>
</evidence>
<dbReference type="GO" id="GO:0016491">
    <property type="term" value="F:oxidoreductase activity"/>
    <property type="evidence" value="ECO:0007669"/>
    <property type="project" value="UniProtKB-KW"/>
</dbReference>
<dbReference type="GO" id="GO:0043386">
    <property type="term" value="P:mycotoxin biosynthetic process"/>
    <property type="evidence" value="ECO:0007669"/>
    <property type="project" value="InterPro"/>
</dbReference>
<evidence type="ECO:0000256" key="1">
    <source>
        <dbReference type="ARBA" id="ARBA00004685"/>
    </source>
</evidence>
<dbReference type="AlphaFoldDB" id="A0AAD7G3F3"/>